<dbReference type="EMBL" id="MN740351">
    <property type="protein sequence ID" value="QHU02011.1"/>
    <property type="molecule type" value="Genomic_DNA"/>
</dbReference>
<dbReference type="AlphaFoldDB" id="A0A6C0JB41"/>
<accession>A0A6C0JB41</accession>
<reference evidence="1" key="1">
    <citation type="journal article" date="2020" name="Nature">
        <title>Giant virus diversity and host interactions through global metagenomics.</title>
        <authorList>
            <person name="Schulz F."/>
            <person name="Roux S."/>
            <person name="Paez-Espino D."/>
            <person name="Jungbluth S."/>
            <person name="Walsh D.A."/>
            <person name="Denef V.J."/>
            <person name="McMahon K.D."/>
            <person name="Konstantinidis K.T."/>
            <person name="Eloe-Fadrosh E.A."/>
            <person name="Kyrpides N.C."/>
            <person name="Woyke T."/>
        </authorList>
    </citation>
    <scope>NUCLEOTIDE SEQUENCE</scope>
    <source>
        <strain evidence="1">GVMAG-M-3300025880-56</strain>
    </source>
</reference>
<name>A0A6C0JB41_9ZZZZ</name>
<organism evidence="1">
    <name type="scientific">viral metagenome</name>
    <dbReference type="NCBI Taxonomy" id="1070528"/>
    <lineage>
        <taxon>unclassified sequences</taxon>
        <taxon>metagenomes</taxon>
        <taxon>organismal metagenomes</taxon>
    </lineage>
</organism>
<protein>
    <submittedName>
        <fullName evidence="1">Uncharacterized protein</fullName>
    </submittedName>
</protein>
<proteinExistence type="predicted"/>
<evidence type="ECO:0000313" key="1">
    <source>
        <dbReference type="EMBL" id="QHU02011.1"/>
    </source>
</evidence>
<sequence>MSESKIDDIKKKQTHLESKFQLNEFMVKEIKKDIKTTISISKDIDSKIKHAEHLIQEHKCFF</sequence>